<protein>
    <submittedName>
        <fullName evidence="2">Uncharacterized protein</fullName>
    </submittedName>
</protein>
<evidence type="ECO:0000256" key="1">
    <source>
        <dbReference type="SAM" id="MobiDB-lite"/>
    </source>
</evidence>
<dbReference type="AlphaFoldDB" id="A0A392S8Z0"/>
<organism evidence="2 3">
    <name type="scientific">Trifolium medium</name>
    <dbReference type="NCBI Taxonomy" id="97028"/>
    <lineage>
        <taxon>Eukaryota</taxon>
        <taxon>Viridiplantae</taxon>
        <taxon>Streptophyta</taxon>
        <taxon>Embryophyta</taxon>
        <taxon>Tracheophyta</taxon>
        <taxon>Spermatophyta</taxon>
        <taxon>Magnoliopsida</taxon>
        <taxon>eudicotyledons</taxon>
        <taxon>Gunneridae</taxon>
        <taxon>Pentapetalae</taxon>
        <taxon>rosids</taxon>
        <taxon>fabids</taxon>
        <taxon>Fabales</taxon>
        <taxon>Fabaceae</taxon>
        <taxon>Papilionoideae</taxon>
        <taxon>50 kb inversion clade</taxon>
        <taxon>NPAAA clade</taxon>
        <taxon>Hologalegina</taxon>
        <taxon>IRL clade</taxon>
        <taxon>Trifolieae</taxon>
        <taxon>Trifolium</taxon>
    </lineage>
</organism>
<comment type="caution">
    <text evidence="2">The sequence shown here is derived from an EMBL/GenBank/DDBJ whole genome shotgun (WGS) entry which is preliminary data.</text>
</comment>
<proteinExistence type="predicted"/>
<reference evidence="2 3" key="1">
    <citation type="journal article" date="2018" name="Front. Plant Sci.">
        <title>Red Clover (Trifolium pratense) and Zigzag Clover (T. medium) - A Picture of Genomic Similarities and Differences.</title>
        <authorList>
            <person name="Dluhosova J."/>
            <person name="Istvanek J."/>
            <person name="Nedelnik J."/>
            <person name="Repkova J."/>
        </authorList>
    </citation>
    <scope>NUCLEOTIDE SEQUENCE [LARGE SCALE GENOMIC DNA]</scope>
    <source>
        <strain evidence="3">cv. 10/8</strain>
        <tissue evidence="2">Leaf</tissue>
    </source>
</reference>
<dbReference type="Proteomes" id="UP000265520">
    <property type="component" value="Unassembled WGS sequence"/>
</dbReference>
<sequence length="76" mass="8178">MRINNNPFSFTRTDSTPSSSTRRRAGGSATALSIFPNLLFTHMLRHLAVIDMSNNRTVAAAVVTSQPNASTTVNGQ</sequence>
<feature type="region of interest" description="Disordered" evidence="1">
    <location>
        <begin position="1"/>
        <end position="27"/>
    </location>
</feature>
<evidence type="ECO:0000313" key="2">
    <source>
        <dbReference type="EMBL" id="MCI45413.1"/>
    </source>
</evidence>
<evidence type="ECO:0000313" key="3">
    <source>
        <dbReference type="Proteomes" id="UP000265520"/>
    </source>
</evidence>
<feature type="compositionally biased region" description="Low complexity" evidence="1">
    <location>
        <begin position="7"/>
        <end position="27"/>
    </location>
</feature>
<name>A0A392S8Z0_9FABA</name>
<feature type="non-terminal residue" evidence="2">
    <location>
        <position position="76"/>
    </location>
</feature>
<dbReference type="EMBL" id="LXQA010343928">
    <property type="protein sequence ID" value="MCI45413.1"/>
    <property type="molecule type" value="Genomic_DNA"/>
</dbReference>
<keyword evidence="3" id="KW-1185">Reference proteome</keyword>
<accession>A0A392S8Z0</accession>